<evidence type="ECO:0000313" key="2">
    <source>
        <dbReference type="EMBL" id="KAF5335169.1"/>
    </source>
</evidence>
<protein>
    <submittedName>
        <fullName evidence="2">Uncharacterized protein</fullName>
    </submittedName>
</protein>
<organism evidence="2 3">
    <name type="scientific">Ephemerocybe angulata</name>
    <dbReference type="NCBI Taxonomy" id="980116"/>
    <lineage>
        <taxon>Eukaryota</taxon>
        <taxon>Fungi</taxon>
        <taxon>Dikarya</taxon>
        <taxon>Basidiomycota</taxon>
        <taxon>Agaricomycotina</taxon>
        <taxon>Agaricomycetes</taxon>
        <taxon>Agaricomycetidae</taxon>
        <taxon>Agaricales</taxon>
        <taxon>Agaricineae</taxon>
        <taxon>Psathyrellaceae</taxon>
        <taxon>Ephemerocybe</taxon>
    </lineage>
</organism>
<comment type="caution">
    <text evidence="2">The sequence shown here is derived from an EMBL/GenBank/DDBJ whole genome shotgun (WGS) entry which is preliminary data.</text>
</comment>
<proteinExistence type="predicted"/>
<reference evidence="2 3" key="1">
    <citation type="journal article" date="2020" name="ISME J.">
        <title>Uncovering the hidden diversity of litter-decomposition mechanisms in mushroom-forming fungi.</title>
        <authorList>
            <person name="Floudas D."/>
            <person name="Bentzer J."/>
            <person name="Ahren D."/>
            <person name="Johansson T."/>
            <person name="Persson P."/>
            <person name="Tunlid A."/>
        </authorList>
    </citation>
    <scope>NUCLEOTIDE SEQUENCE [LARGE SCALE GENOMIC DNA]</scope>
    <source>
        <strain evidence="2 3">CBS 175.51</strain>
    </source>
</reference>
<sequence length="345" mass="38223">MSLDLGAMVPPTTDSAPEVDRNASETQSKEFWDRLTAIFCDVLFSYANEEAANSVVEESLKLCEGSNELLAKAVQTKFFAKQTPFFMIITNRRDTSTELSSKPRSLVPPLLTKLFEICGDLQEDTQKDILQALLAKPDSVDLYRHVKHKLPLFDLVVPPSFFCGRDEELEAPTLTTSSSAPDVFIATFMIPRFYDKMLVDKLVAFQFMAIGSLWTLKALPVEDEGDEPDSTTLRWCFELSETYTKHNYQKHPPGALVRTALVALRTDTGLLHSQKFQANCGPVPLTMQLRLSGAMSQFHSNTLVSGKNRVLSGTITVSDALAPPPAPPTLFNKGWPFSGKPKLTG</sequence>
<keyword evidence="3" id="KW-1185">Reference proteome</keyword>
<dbReference type="EMBL" id="JAACJK010000064">
    <property type="protein sequence ID" value="KAF5335169.1"/>
    <property type="molecule type" value="Genomic_DNA"/>
</dbReference>
<dbReference type="Proteomes" id="UP000541558">
    <property type="component" value="Unassembled WGS sequence"/>
</dbReference>
<accession>A0A8H5C5M7</accession>
<evidence type="ECO:0000256" key="1">
    <source>
        <dbReference type="SAM" id="MobiDB-lite"/>
    </source>
</evidence>
<dbReference type="OrthoDB" id="2889147at2759"/>
<feature type="region of interest" description="Disordered" evidence="1">
    <location>
        <begin position="1"/>
        <end position="25"/>
    </location>
</feature>
<evidence type="ECO:0000313" key="3">
    <source>
        <dbReference type="Proteomes" id="UP000541558"/>
    </source>
</evidence>
<gene>
    <name evidence="2" type="ORF">D9611_010973</name>
</gene>
<dbReference type="AlphaFoldDB" id="A0A8H5C5M7"/>
<name>A0A8H5C5M7_9AGAR</name>